<gene>
    <name evidence="3" type="ORF">AB5J51_14505</name>
</gene>
<feature type="compositionally biased region" description="Basic residues" evidence="1">
    <location>
        <begin position="269"/>
        <end position="281"/>
    </location>
</feature>
<dbReference type="InterPro" id="IPR011528">
    <property type="entry name" value="NERD"/>
</dbReference>
<sequence length="294" mass="31887">MRGLKVLPSGRPGRGRLYVSMPDGQAVAWYDRQTNRISVLADQHREAVLAALRPYLAGPYTVGPPPVPTPADLRRLALLPDEDLAPNRPGEALLGELEHGSAGSRARHRLRQDLTAQQRMGDLLDSLEPDDWRVLHSVPLPGLGRIDHLLIGPAGIFCIRTLPGRRQRAAVGDLLLTVGRAEPRPDPRWIRRGAAAATRALAAPVLPALALVDASRIEVAPTVRDIRILEPATAAAHLAAAPTTLKPPDIEALFTQARTTRTWLPPHLHGPHLHGPHRSSRRTAPAGRRDKNGA</sequence>
<dbReference type="Pfam" id="PF08378">
    <property type="entry name" value="NERD"/>
    <property type="match status" value="1"/>
</dbReference>
<dbReference type="EMBL" id="CP165727">
    <property type="protein sequence ID" value="XDV64059.1"/>
    <property type="molecule type" value="Genomic_DNA"/>
</dbReference>
<evidence type="ECO:0000259" key="2">
    <source>
        <dbReference type="Pfam" id="PF08378"/>
    </source>
</evidence>
<organism evidence="3">
    <name type="scientific">Streptomyces sp. R33</name>
    <dbReference type="NCBI Taxonomy" id="3238629"/>
    <lineage>
        <taxon>Bacteria</taxon>
        <taxon>Bacillati</taxon>
        <taxon>Actinomycetota</taxon>
        <taxon>Actinomycetes</taxon>
        <taxon>Kitasatosporales</taxon>
        <taxon>Streptomycetaceae</taxon>
        <taxon>Streptomyces</taxon>
    </lineage>
</organism>
<feature type="region of interest" description="Disordered" evidence="1">
    <location>
        <begin position="263"/>
        <end position="294"/>
    </location>
</feature>
<reference evidence="3" key="1">
    <citation type="submission" date="2024-08" db="EMBL/GenBank/DDBJ databases">
        <authorList>
            <person name="Yu S.T."/>
        </authorList>
    </citation>
    <scope>NUCLEOTIDE SEQUENCE</scope>
    <source>
        <strain evidence="3">R33</strain>
    </source>
</reference>
<dbReference type="RefSeq" id="WP_369777841.1">
    <property type="nucleotide sequence ID" value="NZ_CP165727.1"/>
</dbReference>
<name>A0AB39Y3F8_9ACTN</name>
<accession>A0AB39Y3F8</accession>
<protein>
    <submittedName>
        <fullName evidence="3">Nuclease-related domain-containing protein</fullName>
    </submittedName>
</protein>
<feature type="domain" description="NERD" evidence="2">
    <location>
        <begin position="116"/>
        <end position="161"/>
    </location>
</feature>
<proteinExistence type="predicted"/>
<dbReference type="AlphaFoldDB" id="A0AB39Y3F8"/>
<evidence type="ECO:0000313" key="3">
    <source>
        <dbReference type="EMBL" id="XDV64059.1"/>
    </source>
</evidence>
<evidence type="ECO:0000256" key="1">
    <source>
        <dbReference type="SAM" id="MobiDB-lite"/>
    </source>
</evidence>